<evidence type="ECO:0000259" key="11">
    <source>
        <dbReference type="PROSITE" id="PS50109"/>
    </source>
</evidence>
<evidence type="ECO:0000259" key="12">
    <source>
        <dbReference type="PROSITE" id="PS50885"/>
    </source>
</evidence>
<dbReference type="EC" id="2.7.13.3" evidence="3"/>
<dbReference type="InterPro" id="IPR003660">
    <property type="entry name" value="HAMP_dom"/>
</dbReference>
<evidence type="ECO:0000256" key="10">
    <source>
        <dbReference type="SAM" id="Phobius"/>
    </source>
</evidence>
<reference evidence="13 14" key="1">
    <citation type="journal article" date="2013" name="Genome Announc.">
        <title>Draft Genome Sequence of a Hexachlorocyclohexane-Degrading Bacterium, Sphingobium baderi Strain LL03T.</title>
        <authorList>
            <person name="Kaur J."/>
            <person name="Verma H."/>
            <person name="Tripathi C."/>
            <person name="Khurana J.P."/>
            <person name="Lal R."/>
        </authorList>
    </citation>
    <scope>NUCLEOTIDE SEQUENCE [LARGE SCALE GENOMIC DNA]</scope>
    <source>
        <strain evidence="13 14">LL03</strain>
    </source>
</reference>
<dbReference type="PANTHER" id="PTHR45436:SF5">
    <property type="entry name" value="SENSOR HISTIDINE KINASE TRCS"/>
    <property type="match status" value="1"/>
</dbReference>
<dbReference type="PATRIC" id="fig|1114964.3.peg.4294"/>
<dbReference type="GO" id="GO:0004673">
    <property type="term" value="F:protein histidine kinase activity"/>
    <property type="evidence" value="ECO:0007669"/>
    <property type="project" value="UniProtKB-EC"/>
</dbReference>
<evidence type="ECO:0000256" key="1">
    <source>
        <dbReference type="ARBA" id="ARBA00000085"/>
    </source>
</evidence>
<keyword evidence="5" id="KW-0808">Transferase</keyword>
<keyword evidence="14" id="KW-1185">Reference proteome</keyword>
<dbReference type="AlphaFoldDB" id="T0HBJ6"/>
<dbReference type="eggNOG" id="COG0642">
    <property type="taxonomic scope" value="Bacteria"/>
</dbReference>
<gene>
    <name evidence="13" type="ORF">L485_21905</name>
</gene>
<dbReference type="OrthoDB" id="9809567at2"/>
<accession>T0HBJ6</accession>
<feature type="domain" description="Histidine kinase" evidence="11">
    <location>
        <begin position="244"/>
        <end position="452"/>
    </location>
</feature>
<dbReference type="RefSeq" id="WP_021246906.1">
    <property type="nucleotide sequence ID" value="NZ_ATIB01000088.1"/>
</dbReference>
<feature type="transmembrane region" description="Helical" evidence="10">
    <location>
        <begin position="166"/>
        <end position="188"/>
    </location>
</feature>
<keyword evidence="4" id="KW-0597">Phosphoprotein</keyword>
<sequence length="470" mass="50754">MIRDSLRLRLLAAAAVAIFAALVLAGTGMSWFFERHIEQREADALIRDGKLIAGGLRVDAAGRPVADAQPGDDRYGEAGSGLYWQLTTSKGSAHSDSLWDQNLPLQPGSDREDWRARHLPGPFGKSLLMVERRILPEQAAEPVLVQLATDDGPLHAARREFNRETALSLGLLWLFLLIAAYVQVTLGLRPLTTVRRQIATLRGNPAARLPGGHPREIAPLAEAINALAQAREADLGRARKRAGDLAHSLKTPLAALAALAAQNRRAREAGAVEAADGQDRALAAMRAALETELARSRAAAARDAGHSLAADIETQIENIIAVIERTELGERLIFDVHMPDELHVPVASEDLTELLGALIENAARHARVRVRVRGGMAEEESQLWIEDDGPGLGRESSEAVMARGSRLDEAGPGHGLGLAIVSDLMQATDGTIALGRSELGGLEVRLAWLVERSPAAPRKSAFLRWMTRHR</sequence>
<dbReference type="Pfam" id="PF02518">
    <property type="entry name" value="HATPase_c"/>
    <property type="match status" value="1"/>
</dbReference>
<dbReference type="SUPFAM" id="SSF55874">
    <property type="entry name" value="ATPase domain of HSP90 chaperone/DNA topoisomerase II/histidine kinase"/>
    <property type="match status" value="1"/>
</dbReference>
<dbReference type="Proteomes" id="UP000015524">
    <property type="component" value="Unassembled WGS sequence"/>
</dbReference>
<evidence type="ECO:0000256" key="4">
    <source>
        <dbReference type="ARBA" id="ARBA00022553"/>
    </source>
</evidence>
<organism evidence="13 14">
    <name type="scientific">Sphingobium baderi LL03</name>
    <dbReference type="NCBI Taxonomy" id="1114964"/>
    <lineage>
        <taxon>Bacteria</taxon>
        <taxon>Pseudomonadati</taxon>
        <taxon>Pseudomonadota</taxon>
        <taxon>Alphaproteobacteria</taxon>
        <taxon>Sphingomonadales</taxon>
        <taxon>Sphingomonadaceae</taxon>
        <taxon>Sphingobium</taxon>
    </lineage>
</organism>
<keyword evidence="8 10" id="KW-1133">Transmembrane helix</keyword>
<keyword evidence="6 10" id="KW-0812">Transmembrane</keyword>
<proteinExistence type="predicted"/>
<evidence type="ECO:0000256" key="2">
    <source>
        <dbReference type="ARBA" id="ARBA00004370"/>
    </source>
</evidence>
<dbReference type="Gene3D" id="3.30.565.10">
    <property type="entry name" value="Histidine kinase-like ATPase, C-terminal domain"/>
    <property type="match status" value="1"/>
</dbReference>
<dbReference type="InterPro" id="IPR050428">
    <property type="entry name" value="TCS_sensor_his_kinase"/>
</dbReference>
<protein>
    <recommendedName>
        <fullName evidence="3">histidine kinase</fullName>
        <ecNumber evidence="3">2.7.13.3</ecNumber>
    </recommendedName>
</protein>
<dbReference type="EMBL" id="ATIB01000088">
    <property type="protein sequence ID" value="EQA96739.1"/>
    <property type="molecule type" value="Genomic_DNA"/>
</dbReference>
<dbReference type="PROSITE" id="PS50885">
    <property type="entry name" value="HAMP"/>
    <property type="match status" value="1"/>
</dbReference>
<dbReference type="GO" id="GO:0005886">
    <property type="term" value="C:plasma membrane"/>
    <property type="evidence" value="ECO:0007669"/>
    <property type="project" value="TreeGrafter"/>
</dbReference>
<evidence type="ECO:0000256" key="8">
    <source>
        <dbReference type="ARBA" id="ARBA00022989"/>
    </source>
</evidence>
<name>T0HBJ6_9SPHN</name>
<evidence type="ECO:0000313" key="14">
    <source>
        <dbReference type="Proteomes" id="UP000015524"/>
    </source>
</evidence>
<dbReference type="PROSITE" id="PS50109">
    <property type="entry name" value="HIS_KIN"/>
    <property type="match status" value="1"/>
</dbReference>
<comment type="caution">
    <text evidence="13">The sequence shown here is derived from an EMBL/GenBank/DDBJ whole genome shotgun (WGS) entry which is preliminary data.</text>
</comment>
<dbReference type="GO" id="GO:0000160">
    <property type="term" value="P:phosphorelay signal transduction system"/>
    <property type="evidence" value="ECO:0007669"/>
    <property type="project" value="UniProtKB-KW"/>
</dbReference>
<dbReference type="InterPro" id="IPR003594">
    <property type="entry name" value="HATPase_dom"/>
</dbReference>
<keyword evidence="7" id="KW-0418">Kinase</keyword>
<evidence type="ECO:0000256" key="6">
    <source>
        <dbReference type="ARBA" id="ARBA00022692"/>
    </source>
</evidence>
<keyword evidence="9" id="KW-0902">Two-component regulatory system</keyword>
<evidence type="ECO:0000256" key="3">
    <source>
        <dbReference type="ARBA" id="ARBA00012438"/>
    </source>
</evidence>
<keyword evidence="10" id="KW-0472">Membrane</keyword>
<dbReference type="PANTHER" id="PTHR45436">
    <property type="entry name" value="SENSOR HISTIDINE KINASE YKOH"/>
    <property type="match status" value="1"/>
</dbReference>
<dbReference type="InterPro" id="IPR005467">
    <property type="entry name" value="His_kinase_dom"/>
</dbReference>
<comment type="subcellular location">
    <subcellularLocation>
        <location evidence="2">Membrane</location>
    </subcellularLocation>
</comment>
<comment type="catalytic activity">
    <reaction evidence="1">
        <text>ATP + protein L-histidine = ADP + protein N-phospho-L-histidine.</text>
        <dbReference type="EC" id="2.7.13.3"/>
    </reaction>
</comment>
<dbReference type="InterPro" id="IPR036890">
    <property type="entry name" value="HATPase_C_sf"/>
</dbReference>
<evidence type="ECO:0000256" key="9">
    <source>
        <dbReference type="ARBA" id="ARBA00023012"/>
    </source>
</evidence>
<evidence type="ECO:0000256" key="7">
    <source>
        <dbReference type="ARBA" id="ARBA00022777"/>
    </source>
</evidence>
<evidence type="ECO:0000256" key="5">
    <source>
        <dbReference type="ARBA" id="ARBA00022679"/>
    </source>
</evidence>
<evidence type="ECO:0000313" key="13">
    <source>
        <dbReference type="EMBL" id="EQA96739.1"/>
    </source>
</evidence>
<feature type="domain" description="HAMP" evidence="12">
    <location>
        <begin position="185"/>
        <end position="236"/>
    </location>
</feature>
<dbReference type="SMART" id="SM00387">
    <property type="entry name" value="HATPase_c"/>
    <property type="match status" value="1"/>
</dbReference>